<organism evidence="1 2">
    <name type="scientific">Coprinopsis marcescibilis</name>
    <name type="common">Agaric fungus</name>
    <name type="synonym">Psathyrella marcescibilis</name>
    <dbReference type="NCBI Taxonomy" id="230819"/>
    <lineage>
        <taxon>Eukaryota</taxon>
        <taxon>Fungi</taxon>
        <taxon>Dikarya</taxon>
        <taxon>Basidiomycota</taxon>
        <taxon>Agaricomycotina</taxon>
        <taxon>Agaricomycetes</taxon>
        <taxon>Agaricomycetidae</taxon>
        <taxon>Agaricales</taxon>
        <taxon>Agaricineae</taxon>
        <taxon>Psathyrellaceae</taxon>
        <taxon>Coprinopsis</taxon>
    </lineage>
</organism>
<accession>A0A5C3KHP5</accession>
<keyword evidence="2" id="KW-1185">Reference proteome</keyword>
<protein>
    <recommendedName>
        <fullName evidence="3">Homeodomain-like protein</fullName>
    </recommendedName>
</protein>
<dbReference type="AlphaFoldDB" id="A0A5C3KHP5"/>
<feature type="non-terminal residue" evidence="1">
    <location>
        <position position="98"/>
    </location>
</feature>
<feature type="non-terminal residue" evidence="1">
    <location>
        <position position="1"/>
    </location>
</feature>
<evidence type="ECO:0008006" key="3">
    <source>
        <dbReference type="Google" id="ProtNLM"/>
    </source>
</evidence>
<evidence type="ECO:0000313" key="2">
    <source>
        <dbReference type="Proteomes" id="UP000307440"/>
    </source>
</evidence>
<gene>
    <name evidence="1" type="ORF">FA15DRAFT_563187</name>
</gene>
<name>A0A5C3KHP5_COPMA</name>
<sequence>PRVSDQFRARIIDWHISLQLQPRAISQLAGCSIRTVYYVLSFHRNFKMLHKPHFSYWRGRKRALTTADENYIFSLVQARPKIYLDEIQDALAMYRGVE</sequence>
<dbReference type="SUPFAM" id="SSF46689">
    <property type="entry name" value="Homeodomain-like"/>
    <property type="match status" value="1"/>
</dbReference>
<dbReference type="InterPro" id="IPR009057">
    <property type="entry name" value="Homeodomain-like_sf"/>
</dbReference>
<proteinExistence type="predicted"/>
<dbReference type="OrthoDB" id="3022198at2759"/>
<dbReference type="EMBL" id="ML210336">
    <property type="protein sequence ID" value="TFK19542.1"/>
    <property type="molecule type" value="Genomic_DNA"/>
</dbReference>
<reference evidence="1 2" key="1">
    <citation type="journal article" date="2019" name="Nat. Ecol. Evol.">
        <title>Megaphylogeny resolves global patterns of mushroom evolution.</title>
        <authorList>
            <person name="Varga T."/>
            <person name="Krizsan K."/>
            <person name="Foldi C."/>
            <person name="Dima B."/>
            <person name="Sanchez-Garcia M."/>
            <person name="Sanchez-Ramirez S."/>
            <person name="Szollosi G.J."/>
            <person name="Szarkandi J.G."/>
            <person name="Papp V."/>
            <person name="Albert L."/>
            <person name="Andreopoulos W."/>
            <person name="Angelini C."/>
            <person name="Antonin V."/>
            <person name="Barry K.W."/>
            <person name="Bougher N.L."/>
            <person name="Buchanan P."/>
            <person name="Buyck B."/>
            <person name="Bense V."/>
            <person name="Catcheside P."/>
            <person name="Chovatia M."/>
            <person name="Cooper J."/>
            <person name="Damon W."/>
            <person name="Desjardin D."/>
            <person name="Finy P."/>
            <person name="Geml J."/>
            <person name="Haridas S."/>
            <person name="Hughes K."/>
            <person name="Justo A."/>
            <person name="Karasinski D."/>
            <person name="Kautmanova I."/>
            <person name="Kiss B."/>
            <person name="Kocsube S."/>
            <person name="Kotiranta H."/>
            <person name="LaButti K.M."/>
            <person name="Lechner B.E."/>
            <person name="Liimatainen K."/>
            <person name="Lipzen A."/>
            <person name="Lukacs Z."/>
            <person name="Mihaltcheva S."/>
            <person name="Morgado L.N."/>
            <person name="Niskanen T."/>
            <person name="Noordeloos M.E."/>
            <person name="Ohm R.A."/>
            <person name="Ortiz-Santana B."/>
            <person name="Ovrebo C."/>
            <person name="Racz N."/>
            <person name="Riley R."/>
            <person name="Savchenko A."/>
            <person name="Shiryaev A."/>
            <person name="Soop K."/>
            <person name="Spirin V."/>
            <person name="Szebenyi C."/>
            <person name="Tomsovsky M."/>
            <person name="Tulloss R.E."/>
            <person name="Uehling J."/>
            <person name="Grigoriev I.V."/>
            <person name="Vagvolgyi C."/>
            <person name="Papp T."/>
            <person name="Martin F.M."/>
            <person name="Miettinen O."/>
            <person name="Hibbett D.S."/>
            <person name="Nagy L.G."/>
        </authorList>
    </citation>
    <scope>NUCLEOTIDE SEQUENCE [LARGE SCALE GENOMIC DNA]</scope>
    <source>
        <strain evidence="1 2">CBS 121175</strain>
    </source>
</reference>
<dbReference type="Proteomes" id="UP000307440">
    <property type="component" value="Unassembled WGS sequence"/>
</dbReference>
<evidence type="ECO:0000313" key="1">
    <source>
        <dbReference type="EMBL" id="TFK19542.1"/>
    </source>
</evidence>